<keyword evidence="3" id="KW-1185">Reference proteome</keyword>
<dbReference type="Gene3D" id="3.40.50.720">
    <property type="entry name" value="NAD(P)-binding Rossmann-like Domain"/>
    <property type="match status" value="1"/>
</dbReference>
<evidence type="ECO:0000313" key="3">
    <source>
        <dbReference type="Proteomes" id="UP001309876"/>
    </source>
</evidence>
<evidence type="ECO:0000313" key="2">
    <source>
        <dbReference type="EMBL" id="KAK5086908.1"/>
    </source>
</evidence>
<dbReference type="InterPro" id="IPR008030">
    <property type="entry name" value="NmrA-like"/>
</dbReference>
<organism evidence="2 3">
    <name type="scientific">Lithohypha guttulata</name>
    <dbReference type="NCBI Taxonomy" id="1690604"/>
    <lineage>
        <taxon>Eukaryota</taxon>
        <taxon>Fungi</taxon>
        <taxon>Dikarya</taxon>
        <taxon>Ascomycota</taxon>
        <taxon>Pezizomycotina</taxon>
        <taxon>Eurotiomycetes</taxon>
        <taxon>Chaetothyriomycetidae</taxon>
        <taxon>Chaetothyriales</taxon>
        <taxon>Trichomeriaceae</taxon>
        <taxon>Lithohypha</taxon>
    </lineage>
</organism>
<dbReference type="AlphaFoldDB" id="A0AAN7Y769"/>
<dbReference type="Proteomes" id="UP001309876">
    <property type="component" value="Unassembled WGS sequence"/>
</dbReference>
<gene>
    <name evidence="2" type="ORF">LTR05_004078</name>
</gene>
<proteinExistence type="predicted"/>
<dbReference type="PANTHER" id="PTHR48079:SF8">
    <property type="entry name" value="NAD(P)-BINDING DOMAIN-CONTAINING PROTEIN"/>
    <property type="match status" value="1"/>
</dbReference>
<feature type="domain" description="NmrA-like" evidence="1">
    <location>
        <begin position="4"/>
        <end position="79"/>
    </location>
</feature>
<dbReference type="InterPro" id="IPR051783">
    <property type="entry name" value="NAD(P)-dependent_oxidoreduct"/>
</dbReference>
<dbReference type="Pfam" id="PF05368">
    <property type="entry name" value="NmrA"/>
    <property type="match status" value="1"/>
</dbReference>
<reference evidence="2 3" key="1">
    <citation type="submission" date="2023-08" db="EMBL/GenBank/DDBJ databases">
        <title>Black Yeasts Isolated from many extreme environments.</title>
        <authorList>
            <person name="Coleine C."/>
            <person name="Stajich J.E."/>
            <person name="Selbmann L."/>
        </authorList>
    </citation>
    <scope>NUCLEOTIDE SEQUENCE [LARGE SCALE GENOMIC DNA]</scope>
    <source>
        <strain evidence="2 3">CCFEE 5910</strain>
    </source>
</reference>
<dbReference type="GO" id="GO:0004029">
    <property type="term" value="F:aldehyde dehydrogenase (NAD+) activity"/>
    <property type="evidence" value="ECO:0007669"/>
    <property type="project" value="TreeGrafter"/>
</dbReference>
<dbReference type="PANTHER" id="PTHR48079">
    <property type="entry name" value="PROTEIN YEEZ"/>
    <property type="match status" value="1"/>
</dbReference>
<name>A0AAN7Y769_9EURO</name>
<dbReference type="InterPro" id="IPR036291">
    <property type="entry name" value="NAD(P)-bd_dom_sf"/>
</dbReference>
<comment type="caution">
    <text evidence="2">The sequence shown here is derived from an EMBL/GenBank/DDBJ whole genome shotgun (WGS) entry which is preliminary data.</text>
</comment>
<sequence length="342" mass="37045">MTLKVFLTGASGYIGGEVLNQISRLDASHHVRCLVRDKGKGAAIKETYQKVEVVEGDLDDASLIESEAKAADVVLHLASTRHEVSTRAIVKGLNDTGRQKAGYWLQISGASMFAGPQMKAGTYGEAEGKTYDDIADVEEIRAVIRASPGRIVDNLVLDQDQEQVKTALVPGPIIYGKGRGPGNTRTVQGPAIAEYTIKNGESFQVGKGENVWSTIHVADIAKLFVSLLSAAADGKNDVWNEDRIFLPENGQIAFGKFARLISKAARDQDLIKSDNIKSLSGKEIDQVVPHGSIILGTNAKLSSSRAQKYLDWKPTEVSLEEDIPRMVAEEAERLRDGNKSTS</sequence>
<evidence type="ECO:0000259" key="1">
    <source>
        <dbReference type="Pfam" id="PF05368"/>
    </source>
</evidence>
<protein>
    <recommendedName>
        <fullName evidence="1">NmrA-like domain-containing protein</fullName>
    </recommendedName>
</protein>
<dbReference type="GO" id="GO:0005737">
    <property type="term" value="C:cytoplasm"/>
    <property type="evidence" value="ECO:0007669"/>
    <property type="project" value="TreeGrafter"/>
</dbReference>
<dbReference type="EMBL" id="JAVRRJ010000003">
    <property type="protein sequence ID" value="KAK5086908.1"/>
    <property type="molecule type" value="Genomic_DNA"/>
</dbReference>
<accession>A0AAN7Y769</accession>
<dbReference type="SUPFAM" id="SSF51735">
    <property type="entry name" value="NAD(P)-binding Rossmann-fold domains"/>
    <property type="match status" value="1"/>
</dbReference>